<evidence type="ECO:0000313" key="2">
    <source>
        <dbReference type="EMBL" id="MED6225569.1"/>
    </source>
</evidence>
<name>A0ABU6ZUA6_9FABA</name>
<dbReference type="EMBL" id="JASCZI010273987">
    <property type="protein sequence ID" value="MED6225569.1"/>
    <property type="molecule type" value="Genomic_DNA"/>
</dbReference>
<protein>
    <submittedName>
        <fullName evidence="2">Uncharacterized protein</fullName>
    </submittedName>
</protein>
<feature type="region of interest" description="Disordered" evidence="1">
    <location>
        <begin position="143"/>
        <end position="167"/>
    </location>
</feature>
<feature type="region of interest" description="Disordered" evidence="1">
    <location>
        <begin position="1"/>
        <end position="20"/>
    </location>
</feature>
<comment type="caution">
    <text evidence="2">The sequence shown here is derived from an EMBL/GenBank/DDBJ whole genome shotgun (WGS) entry which is preliminary data.</text>
</comment>
<dbReference type="Proteomes" id="UP001341840">
    <property type="component" value="Unassembled WGS sequence"/>
</dbReference>
<sequence>MFPQYGSVPQPSSFPESSSRQLSSYPQFMSSVVPWLSDHMNPQKFNALYSMVNEFDMAQRARAMEEAQLDSQHPNHTILGCLSIDSQFNAPAASGHSAARQSFDSSCSFHRRGIGNDGVRRTVNARHINLNFNDSSIQEDEEASRFTHYKDVDQSNSNDNDRDEDEGEDYLVADGDVDVDDISPVLGVLDYNFYLLFQSESIHSIGLDHKRV</sequence>
<keyword evidence="3" id="KW-1185">Reference proteome</keyword>
<evidence type="ECO:0000313" key="3">
    <source>
        <dbReference type="Proteomes" id="UP001341840"/>
    </source>
</evidence>
<evidence type="ECO:0000256" key="1">
    <source>
        <dbReference type="SAM" id="MobiDB-lite"/>
    </source>
</evidence>
<proteinExistence type="predicted"/>
<gene>
    <name evidence="2" type="ORF">PIB30_094860</name>
</gene>
<feature type="compositionally biased region" description="Polar residues" evidence="1">
    <location>
        <begin position="7"/>
        <end position="20"/>
    </location>
</feature>
<organism evidence="2 3">
    <name type="scientific">Stylosanthes scabra</name>
    <dbReference type="NCBI Taxonomy" id="79078"/>
    <lineage>
        <taxon>Eukaryota</taxon>
        <taxon>Viridiplantae</taxon>
        <taxon>Streptophyta</taxon>
        <taxon>Embryophyta</taxon>
        <taxon>Tracheophyta</taxon>
        <taxon>Spermatophyta</taxon>
        <taxon>Magnoliopsida</taxon>
        <taxon>eudicotyledons</taxon>
        <taxon>Gunneridae</taxon>
        <taxon>Pentapetalae</taxon>
        <taxon>rosids</taxon>
        <taxon>fabids</taxon>
        <taxon>Fabales</taxon>
        <taxon>Fabaceae</taxon>
        <taxon>Papilionoideae</taxon>
        <taxon>50 kb inversion clade</taxon>
        <taxon>dalbergioids sensu lato</taxon>
        <taxon>Dalbergieae</taxon>
        <taxon>Pterocarpus clade</taxon>
        <taxon>Stylosanthes</taxon>
    </lineage>
</organism>
<feature type="compositionally biased region" description="Basic and acidic residues" evidence="1">
    <location>
        <begin position="143"/>
        <end position="153"/>
    </location>
</feature>
<accession>A0ABU6ZUA6</accession>
<reference evidence="2 3" key="1">
    <citation type="journal article" date="2023" name="Plants (Basel)">
        <title>Bridging the Gap: Combining Genomics and Transcriptomics Approaches to Understand Stylosanthes scabra, an Orphan Legume from the Brazilian Caatinga.</title>
        <authorList>
            <person name="Ferreira-Neto J.R.C."/>
            <person name="da Silva M.D."/>
            <person name="Binneck E."/>
            <person name="de Melo N.F."/>
            <person name="da Silva R.H."/>
            <person name="de Melo A.L.T.M."/>
            <person name="Pandolfi V."/>
            <person name="Bustamante F.O."/>
            <person name="Brasileiro-Vidal A.C."/>
            <person name="Benko-Iseppon A.M."/>
        </authorList>
    </citation>
    <scope>NUCLEOTIDE SEQUENCE [LARGE SCALE GENOMIC DNA]</scope>
    <source>
        <tissue evidence="2">Leaves</tissue>
    </source>
</reference>